<keyword evidence="3" id="KW-1185">Reference proteome</keyword>
<dbReference type="Proteomes" id="UP000069272">
    <property type="component" value="Chromosome 3R"/>
</dbReference>
<dbReference type="Pfam" id="PF01757">
    <property type="entry name" value="Acyl_transf_3"/>
    <property type="match status" value="1"/>
</dbReference>
<sequence>MIEALWDVYEYDDFDECPASSVVKSFSLAQNIPKLIQKNRKCLPKLDHLDGIRTIVTIFILLSHSSIPLIKMPLKNVADIEMQFENPLFSVAMAVNTYMVQLFFVLGGFLLAVTNLNRKHSPEIGTFKLLWKSIKHRLIRILPSYLFVILFHASWYPKLIHGPMGYRFKDYCVKNWWTNILFLNNYILTKEPCIQFSWYLGADFQLYLIGTILMIIIIRYILQEIRTLPYYIKVYIPFETNAGNYFFGMLAGSVYFINMNNDLSFESLNLNMLFLSGGGFFVLMNSLTIFLPEDHVYPSIVLAIFGSLLKCAWGVFPAILILYLAFKNPPSRLSSVLCHPLLCFLSKLSFTIYLVQYGVVYSVYRHVTYPLMYNGFTIVSS</sequence>
<feature type="domain" description="Acyltransferase 3" evidence="1">
    <location>
        <begin position="49"/>
        <end position="368"/>
    </location>
</feature>
<dbReference type="VEuPathDB" id="VectorBase:AALB003693"/>
<evidence type="ECO:0000313" key="2">
    <source>
        <dbReference type="EnsemblMetazoa" id="AALB003693-PA"/>
    </source>
</evidence>
<dbReference type="AlphaFoldDB" id="A0A182FB13"/>
<dbReference type="GO" id="GO:0016747">
    <property type="term" value="F:acyltransferase activity, transferring groups other than amino-acyl groups"/>
    <property type="evidence" value="ECO:0007669"/>
    <property type="project" value="InterPro"/>
</dbReference>
<dbReference type="PANTHER" id="PTHR11161">
    <property type="entry name" value="O-ACYLTRANSFERASE"/>
    <property type="match status" value="1"/>
</dbReference>
<protein>
    <recommendedName>
        <fullName evidence="1">Acyltransferase 3 domain-containing protein</fullName>
    </recommendedName>
</protein>
<reference evidence="2 3" key="1">
    <citation type="journal article" date="2017" name="G3 (Bethesda)">
        <title>The Physical Genome Mapping of Anopheles albimanus Corrected Scaffold Misassemblies and Identified Interarm Rearrangements in Genus Anopheles.</title>
        <authorList>
            <person name="Artemov G.N."/>
            <person name="Peery A.N."/>
            <person name="Jiang X."/>
            <person name="Tu Z."/>
            <person name="Stegniy V.N."/>
            <person name="Sharakhova M.V."/>
            <person name="Sharakhov I.V."/>
        </authorList>
    </citation>
    <scope>NUCLEOTIDE SEQUENCE [LARGE SCALE GENOMIC DNA]</scope>
    <source>
        <strain evidence="2 3">ALBI9_A</strain>
    </source>
</reference>
<dbReference type="InterPro" id="IPR002656">
    <property type="entry name" value="Acyl_transf_3_dom"/>
</dbReference>
<accession>A0A182FB13</accession>
<dbReference type="PANTHER" id="PTHR11161:SF22">
    <property type="entry name" value="ACYLTRANSFERASE 3 DOMAIN-CONTAINING PROTEIN-RELATED"/>
    <property type="match status" value="1"/>
</dbReference>
<dbReference type="EnsemblMetazoa" id="AALB003693-RA">
    <property type="protein sequence ID" value="AALB003693-PA"/>
    <property type="gene ID" value="AALB003693"/>
</dbReference>
<dbReference type="InterPro" id="IPR052728">
    <property type="entry name" value="O2_lipid_transport_reg"/>
</dbReference>
<organism evidence="2 3">
    <name type="scientific">Anopheles albimanus</name>
    <name type="common">New world malaria mosquito</name>
    <dbReference type="NCBI Taxonomy" id="7167"/>
    <lineage>
        <taxon>Eukaryota</taxon>
        <taxon>Metazoa</taxon>
        <taxon>Ecdysozoa</taxon>
        <taxon>Arthropoda</taxon>
        <taxon>Hexapoda</taxon>
        <taxon>Insecta</taxon>
        <taxon>Pterygota</taxon>
        <taxon>Neoptera</taxon>
        <taxon>Endopterygota</taxon>
        <taxon>Diptera</taxon>
        <taxon>Nematocera</taxon>
        <taxon>Culicoidea</taxon>
        <taxon>Culicidae</taxon>
        <taxon>Anophelinae</taxon>
        <taxon>Anopheles</taxon>
    </lineage>
</organism>
<dbReference type="VEuPathDB" id="VectorBase:AALB20_033288"/>
<evidence type="ECO:0000313" key="3">
    <source>
        <dbReference type="Proteomes" id="UP000069272"/>
    </source>
</evidence>
<name>A0A182FB13_ANOAL</name>
<proteinExistence type="predicted"/>
<reference evidence="2" key="2">
    <citation type="submission" date="2022-08" db="UniProtKB">
        <authorList>
            <consortium name="EnsemblMetazoa"/>
        </authorList>
    </citation>
    <scope>IDENTIFICATION</scope>
    <source>
        <strain evidence="2">STECLA/ALBI9_A</strain>
    </source>
</reference>
<evidence type="ECO:0000259" key="1">
    <source>
        <dbReference type="Pfam" id="PF01757"/>
    </source>
</evidence>